<gene>
    <name evidence="1" type="ORF">ISQ61_00155</name>
</gene>
<evidence type="ECO:0000313" key="2">
    <source>
        <dbReference type="Proteomes" id="UP000704935"/>
    </source>
</evidence>
<name>A0A937IEF8_9GAMM</name>
<dbReference type="Proteomes" id="UP000704935">
    <property type="component" value="Unassembled WGS sequence"/>
</dbReference>
<dbReference type="InterPro" id="IPR028082">
    <property type="entry name" value="Peripla_BP_I"/>
</dbReference>
<reference evidence="1" key="1">
    <citation type="submission" date="2020-10" db="EMBL/GenBank/DDBJ databases">
        <title>Microbiome of the Black Sea water column analyzed by genome centric metagenomics.</title>
        <authorList>
            <person name="Cabello-Yeves P.J."/>
            <person name="Callieri C."/>
            <person name="Picazo A."/>
            <person name="Mehrshad M."/>
            <person name="Haro-Moreno J.M."/>
            <person name="Roda-Garcia J."/>
            <person name="Dzembekova N."/>
            <person name="Slabakova V."/>
            <person name="Slabakova N."/>
            <person name="Moncheva S."/>
            <person name="Rodriguez-Valera F."/>
        </authorList>
    </citation>
    <scope>NUCLEOTIDE SEQUENCE</scope>
    <source>
        <strain evidence="1">BS307-5m-G47</strain>
    </source>
</reference>
<protein>
    <submittedName>
        <fullName evidence="1">Uncharacterized protein</fullName>
    </submittedName>
</protein>
<proteinExistence type="predicted"/>
<comment type="caution">
    <text evidence="1">The sequence shown here is derived from an EMBL/GenBank/DDBJ whole genome shotgun (WGS) entry which is preliminary data.</text>
</comment>
<accession>A0A937IEF8</accession>
<dbReference type="EMBL" id="JADHQA010000001">
    <property type="protein sequence ID" value="MBL6819648.1"/>
    <property type="molecule type" value="Genomic_DNA"/>
</dbReference>
<dbReference type="AlphaFoldDB" id="A0A937IEF8"/>
<sequence>MPIDNLAFTTISNVPKNLTESNAFEYIFLIPDPNEYESFSTYYQLGVMHAYMDLKIKNSVKFFDEGSSLDSNQNSFIIGPFDPMQVEILDNQGANLNLILMNTARNNMFVPPNSQAQINSLNKHLLRLKATKILLAGNNAQKNFERLDQNLDYVFLQQPLSENNIRFTLGVSQSESRYELVKEASFSKVNFEPRTRTDIDQIVIFPENEDEVYDIASNIRFNYGLNYKISILTFDLDNQLDLNEITLHQINTFDHTYENPFGYDLKKSRSYTLGYDSMLLAYAKSNKLLGELRGYGGIYTLTKRKIESSSYFN</sequence>
<dbReference type="SUPFAM" id="SSF53822">
    <property type="entry name" value="Periplasmic binding protein-like I"/>
    <property type="match status" value="1"/>
</dbReference>
<evidence type="ECO:0000313" key="1">
    <source>
        <dbReference type="EMBL" id="MBL6819648.1"/>
    </source>
</evidence>
<organism evidence="1 2">
    <name type="scientific">SAR86 cluster bacterium</name>
    <dbReference type="NCBI Taxonomy" id="2030880"/>
    <lineage>
        <taxon>Bacteria</taxon>
        <taxon>Pseudomonadati</taxon>
        <taxon>Pseudomonadota</taxon>
        <taxon>Gammaproteobacteria</taxon>
        <taxon>SAR86 cluster</taxon>
    </lineage>
</organism>